<gene>
    <name evidence="2" type="ORF">BDW47DRAFT_106212</name>
</gene>
<dbReference type="GeneID" id="36519889"/>
<evidence type="ECO:0000313" key="2">
    <source>
        <dbReference type="EMBL" id="PLB37740.1"/>
    </source>
</evidence>
<feature type="transmembrane region" description="Helical" evidence="1">
    <location>
        <begin position="55"/>
        <end position="74"/>
    </location>
</feature>
<organism evidence="2 3">
    <name type="scientific">Aspergillus candidus</name>
    <dbReference type="NCBI Taxonomy" id="41067"/>
    <lineage>
        <taxon>Eukaryota</taxon>
        <taxon>Fungi</taxon>
        <taxon>Dikarya</taxon>
        <taxon>Ascomycota</taxon>
        <taxon>Pezizomycotina</taxon>
        <taxon>Eurotiomycetes</taxon>
        <taxon>Eurotiomycetidae</taxon>
        <taxon>Eurotiales</taxon>
        <taxon>Aspergillaceae</taxon>
        <taxon>Aspergillus</taxon>
        <taxon>Aspergillus subgen. Circumdati</taxon>
    </lineage>
</organism>
<dbReference type="RefSeq" id="XP_024671752.1">
    <property type="nucleotide sequence ID" value="XM_024812729.1"/>
</dbReference>
<accession>A0A2I2FAT7</accession>
<evidence type="ECO:0000256" key="1">
    <source>
        <dbReference type="SAM" id="Phobius"/>
    </source>
</evidence>
<reference evidence="2 3" key="1">
    <citation type="submission" date="2017-12" db="EMBL/GenBank/DDBJ databases">
        <authorList>
            <consortium name="DOE Joint Genome Institute"/>
            <person name="Haridas S."/>
            <person name="Kjaerbolling I."/>
            <person name="Vesth T.C."/>
            <person name="Frisvad J.C."/>
            <person name="Nybo J.L."/>
            <person name="Theobald S."/>
            <person name="Kuo A."/>
            <person name="Bowyer P."/>
            <person name="Matsuda Y."/>
            <person name="Mondo S."/>
            <person name="Lyhne E.K."/>
            <person name="Kogle M.E."/>
            <person name="Clum A."/>
            <person name="Lipzen A."/>
            <person name="Salamov A."/>
            <person name="Ngan C.Y."/>
            <person name="Daum C."/>
            <person name="Chiniquy J."/>
            <person name="Barry K."/>
            <person name="LaButti K."/>
            <person name="Simmons B.A."/>
            <person name="Magnuson J.K."/>
            <person name="Mortensen U.H."/>
            <person name="Larsen T.O."/>
            <person name="Grigoriev I.V."/>
            <person name="Baker S.E."/>
            <person name="Andersen M.R."/>
            <person name="Nordberg H.P."/>
            <person name="Cantor M.N."/>
            <person name="Hua S.X."/>
        </authorList>
    </citation>
    <scope>NUCLEOTIDE SEQUENCE [LARGE SCALE GENOMIC DNA]</scope>
    <source>
        <strain evidence="2 3">CBS 102.13</strain>
    </source>
</reference>
<dbReference type="AlphaFoldDB" id="A0A2I2FAT7"/>
<sequence length="102" mass="11465">MQPFVQLISFFLCVDRCYLSILPSFGQCLCYPGCWSPTCACCCTWLRLDCCSHGLVALVFLPIVSIVLPFYYVTECLGEDILIRITTNLGGLICGRSRAYYL</sequence>
<keyword evidence="3" id="KW-1185">Reference proteome</keyword>
<dbReference type="EMBL" id="KZ559140">
    <property type="protein sequence ID" value="PLB37740.1"/>
    <property type="molecule type" value="Genomic_DNA"/>
</dbReference>
<evidence type="ECO:0000313" key="3">
    <source>
        <dbReference type="Proteomes" id="UP000234585"/>
    </source>
</evidence>
<keyword evidence="1" id="KW-1133">Transmembrane helix</keyword>
<dbReference type="Proteomes" id="UP000234585">
    <property type="component" value="Unassembled WGS sequence"/>
</dbReference>
<keyword evidence="1" id="KW-0472">Membrane</keyword>
<proteinExistence type="predicted"/>
<name>A0A2I2FAT7_ASPCN</name>
<keyword evidence="1" id="KW-0812">Transmembrane</keyword>
<protein>
    <submittedName>
        <fullName evidence="2">Uncharacterized protein</fullName>
    </submittedName>
</protein>